<accession>A0ABZ1IFC2</accession>
<dbReference type="Pfam" id="PF00392">
    <property type="entry name" value="GntR"/>
    <property type="match status" value="1"/>
</dbReference>
<keyword evidence="6" id="KW-1185">Reference proteome</keyword>
<dbReference type="Gene3D" id="1.20.120.530">
    <property type="entry name" value="GntR ligand-binding domain-like"/>
    <property type="match status" value="1"/>
</dbReference>
<evidence type="ECO:0000259" key="4">
    <source>
        <dbReference type="PROSITE" id="PS50949"/>
    </source>
</evidence>
<gene>
    <name evidence="5" type="ORF">VSH64_09610</name>
</gene>
<sequence length="384" mass="41579">MQSSDQSGGSSLPKRRYLRIAQALLSEIQQGGLAAGARLPSDRDLSVKFEVSRATVREALFAMELSGAIVVRHGDGTYVADLSRGLAQRSGHEIGSTPEHVIAARLVVEPPISRLLAAGPGDIDLGEVQRDLDIATRLIDEPAQLPDFVNHSMAFHADLAAMCPNHLLNHFASELVEIDRQPLWVLINQIILKDREKRVELIADHQRVLDAIRSDGPEAAEEAMKAHLQRNQTQLFPGHEGAEQRPAPRRESGVTIARREPMTDSITGRYVQVTPDPAHPHADGLLLSGTNVPEIQNCLGAVTIPAGTPKTGTIAHATSEVMYVAQGSGRLHTDQGVLDFERGQAIFIPAASWHALENTGDEDLVSVFSFPLPTRPPTKADDAS</sequence>
<dbReference type="InterPro" id="IPR036390">
    <property type="entry name" value="WH_DNA-bd_sf"/>
</dbReference>
<organism evidence="5 6">
    <name type="scientific">Amycolatopsis rhabdoformis</name>
    <dbReference type="NCBI Taxonomy" id="1448059"/>
    <lineage>
        <taxon>Bacteria</taxon>
        <taxon>Bacillati</taxon>
        <taxon>Actinomycetota</taxon>
        <taxon>Actinomycetes</taxon>
        <taxon>Pseudonocardiales</taxon>
        <taxon>Pseudonocardiaceae</taxon>
        <taxon>Amycolatopsis</taxon>
    </lineage>
</organism>
<reference evidence="5 6" key="1">
    <citation type="journal article" date="2015" name="Int. J. Syst. Evol. Microbiol.">
        <title>Amycolatopsis rhabdoformis sp. nov., an actinomycete isolated from a tropical forest soil.</title>
        <authorList>
            <person name="Souza W.R."/>
            <person name="Silva R.E."/>
            <person name="Goodfellow M."/>
            <person name="Busarakam K."/>
            <person name="Figueiro F.S."/>
            <person name="Ferreira D."/>
            <person name="Rodrigues-Filho E."/>
            <person name="Moraes L.A.B."/>
            <person name="Zucchi T.D."/>
        </authorList>
    </citation>
    <scope>NUCLEOTIDE SEQUENCE [LARGE SCALE GENOMIC DNA]</scope>
    <source>
        <strain evidence="5 6">NCIMB 14900</strain>
    </source>
</reference>
<dbReference type="SUPFAM" id="SSF46785">
    <property type="entry name" value="Winged helix' DNA-binding domain"/>
    <property type="match status" value="1"/>
</dbReference>
<keyword evidence="3" id="KW-0804">Transcription</keyword>
<dbReference type="InterPro" id="IPR000524">
    <property type="entry name" value="Tscrpt_reg_HTH_GntR"/>
</dbReference>
<evidence type="ECO:0000256" key="1">
    <source>
        <dbReference type="ARBA" id="ARBA00023015"/>
    </source>
</evidence>
<dbReference type="Pfam" id="PF07883">
    <property type="entry name" value="Cupin_2"/>
    <property type="match status" value="1"/>
</dbReference>
<evidence type="ECO:0000313" key="6">
    <source>
        <dbReference type="Proteomes" id="UP001330812"/>
    </source>
</evidence>
<dbReference type="Pfam" id="PF07729">
    <property type="entry name" value="FCD"/>
    <property type="match status" value="1"/>
</dbReference>
<dbReference type="InterPro" id="IPR008920">
    <property type="entry name" value="TF_FadR/GntR_C"/>
</dbReference>
<dbReference type="InterPro" id="IPR036388">
    <property type="entry name" value="WH-like_DNA-bd_sf"/>
</dbReference>
<proteinExistence type="predicted"/>
<dbReference type="PROSITE" id="PS50949">
    <property type="entry name" value="HTH_GNTR"/>
    <property type="match status" value="1"/>
</dbReference>
<keyword evidence="2" id="KW-0238">DNA-binding</keyword>
<dbReference type="SUPFAM" id="SSF48008">
    <property type="entry name" value="GntR ligand-binding domain-like"/>
    <property type="match status" value="1"/>
</dbReference>
<dbReference type="SMART" id="SM00345">
    <property type="entry name" value="HTH_GNTR"/>
    <property type="match status" value="1"/>
</dbReference>
<dbReference type="InterPro" id="IPR013096">
    <property type="entry name" value="Cupin_2"/>
</dbReference>
<dbReference type="PRINTS" id="PR00035">
    <property type="entry name" value="HTHGNTR"/>
</dbReference>
<evidence type="ECO:0000256" key="2">
    <source>
        <dbReference type="ARBA" id="ARBA00023125"/>
    </source>
</evidence>
<feature type="domain" description="HTH gntR-type" evidence="4">
    <location>
        <begin position="14"/>
        <end position="82"/>
    </location>
</feature>
<evidence type="ECO:0000313" key="5">
    <source>
        <dbReference type="EMBL" id="WSE32358.1"/>
    </source>
</evidence>
<dbReference type="SUPFAM" id="SSF51182">
    <property type="entry name" value="RmlC-like cupins"/>
    <property type="match status" value="1"/>
</dbReference>
<protein>
    <submittedName>
        <fullName evidence="5">FCD domain-containing protein</fullName>
    </submittedName>
</protein>
<dbReference type="Gene3D" id="1.10.10.10">
    <property type="entry name" value="Winged helix-like DNA-binding domain superfamily/Winged helix DNA-binding domain"/>
    <property type="match status" value="1"/>
</dbReference>
<dbReference type="SMART" id="SM00895">
    <property type="entry name" value="FCD"/>
    <property type="match status" value="1"/>
</dbReference>
<evidence type="ECO:0000256" key="3">
    <source>
        <dbReference type="ARBA" id="ARBA00023163"/>
    </source>
</evidence>
<dbReference type="Gene3D" id="2.60.120.10">
    <property type="entry name" value="Jelly Rolls"/>
    <property type="match status" value="1"/>
</dbReference>
<name>A0ABZ1IFC2_9PSEU</name>
<dbReference type="EMBL" id="CP142149">
    <property type="protein sequence ID" value="WSE32358.1"/>
    <property type="molecule type" value="Genomic_DNA"/>
</dbReference>
<dbReference type="Proteomes" id="UP001330812">
    <property type="component" value="Chromosome"/>
</dbReference>
<keyword evidence="1" id="KW-0805">Transcription regulation</keyword>
<dbReference type="InterPro" id="IPR011711">
    <property type="entry name" value="GntR_C"/>
</dbReference>
<dbReference type="InterPro" id="IPR014710">
    <property type="entry name" value="RmlC-like_jellyroll"/>
</dbReference>
<dbReference type="RefSeq" id="WP_326835166.1">
    <property type="nucleotide sequence ID" value="NZ_CP142149.1"/>
</dbReference>
<dbReference type="PANTHER" id="PTHR43537">
    <property type="entry name" value="TRANSCRIPTIONAL REGULATOR, GNTR FAMILY"/>
    <property type="match status" value="1"/>
</dbReference>
<dbReference type="CDD" id="cd07377">
    <property type="entry name" value="WHTH_GntR"/>
    <property type="match status" value="1"/>
</dbReference>
<dbReference type="PANTHER" id="PTHR43537:SF5">
    <property type="entry name" value="UXU OPERON TRANSCRIPTIONAL REGULATOR"/>
    <property type="match status" value="1"/>
</dbReference>
<dbReference type="InterPro" id="IPR011051">
    <property type="entry name" value="RmlC_Cupin_sf"/>
</dbReference>